<name>A0A2A3ZMR0_BREAU</name>
<comment type="caution">
    <text evidence="1">The sequence shown here is derived from an EMBL/GenBank/DDBJ whole genome shotgun (WGS) entry which is preliminary data.</text>
</comment>
<dbReference type="Proteomes" id="UP000217881">
    <property type="component" value="Unassembled WGS sequence"/>
</dbReference>
<organism evidence="1 2">
    <name type="scientific">Brevibacterium aurantiacum</name>
    <dbReference type="NCBI Taxonomy" id="273384"/>
    <lineage>
        <taxon>Bacteria</taxon>
        <taxon>Bacillati</taxon>
        <taxon>Actinomycetota</taxon>
        <taxon>Actinomycetes</taxon>
        <taxon>Micrococcales</taxon>
        <taxon>Brevibacteriaceae</taxon>
        <taxon>Brevibacterium</taxon>
    </lineage>
</organism>
<dbReference type="Pfam" id="PF09947">
    <property type="entry name" value="DUF2180"/>
    <property type="match status" value="1"/>
</dbReference>
<reference evidence="1 2" key="1">
    <citation type="journal article" date="2017" name="Elife">
        <title>Extensive horizontal gene transfer in cheese-associated bacteria.</title>
        <authorList>
            <person name="Bonham K.S."/>
            <person name="Wolfe B.E."/>
            <person name="Dutton R.J."/>
        </authorList>
    </citation>
    <scope>NUCLEOTIDE SEQUENCE [LARGE SCALE GENOMIC DNA]</scope>
    <source>
        <strain evidence="1 2">738_8</strain>
    </source>
</reference>
<dbReference type="InterPro" id="IPR017211">
    <property type="entry name" value="UCP037465_Znf"/>
</dbReference>
<evidence type="ECO:0000313" key="2">
    <source>
        <dbReference type="Proteomes" id="UP000217881"/>
    </source>
</evidence>
<proteinExistence type="predicted"/>
<dbReference type="AlphaFoldDB" id="A0A2A3ZMR0"/>
<protein>
    <submittedName>
        <fullName evidence="1">DUF2180 domain-containing protein</fullName>
    </submittedName>
</protein>
<dbReference type="EMBL" id="NRHA01000019">
    <property type="protein sequence ID" value="PCC52675.1"/>
    <property type="molecule type" value="Genomic_DNA"/>
</dbReference>
<sequence>MRQLGSISIVLKSGRMTMNCWEHASSEQITARAVAVCVHCGVGLCLEHATICEEVRIHRNGTGAPSRLLPDGREICCSTCHAAFSEAVPAHEALPR</sequence>
<accession>A0A2A3ZMR0</accession>
<evidence type="ECO:0000313" key="1">
    <source>
        <dbReference type="EMBL" id="PCC52675.1"/>
    </source>
</evidence>
<gene>
    <name evidence="1" type="ORF">CIK59_15005</name>
</gene>